<dbReference type="GO" id="GO:0098719">
    <property type="term" value="P:sodium ion import across plasma membrane"/>
    <property type="evidence" value="ECO:0007669"/>
    <property type="project" value="TreeGrafter"/>
</dbReference>
<keyword evidence="5" id="KW-0812">Transmembrane</keyword>
<dbReference type="GO" id="GO:0015385">
    <property type="term" value="F:sodium:proton antiporter activity"/>
    <property type="evidence" value="ECO:0007669"/>
    <property type="project" value="InterPro"/>
</dbReference>
<keyword evidence="7" id="KW-1185">Reference proteome</keyword>
<protein>
    <submittedName>
        <fullName evidence="6">Sodium/hydrogen exchanger 1</fullName>
    </submittedName>
</protein>
<dbReference type="Proteomes" id="UP001418222">
    <property type="component" value="Unassembled WGS sequence"/>
</dbReference>
<reference evidence="6 7" key="1">
    <citation type="journal article" date="2022" name="Nat. Plants">
        <title>Genomes of leafy and leafless Platanthera orchids illuminate the evolution of mycoheterotrophy.</title>
        <authorList>
            <person name="Li M.H."/>
            <person name="Liu K.W."/>
            <person name="Li Z."/>
            <person name="Lu H.C."/>
            <person name="Ye Q.L."/>
            <person name="Zhang D."/>
            <person name="Wang J.Y."/>
            <person name="Li Y.F."/>
            <person name="Zhong Z.M."/>
            <person name="Liu X."/>
            <person name="Yu X."/>
            <person name="Liu D.K."/>
            <person name="Tu X.D."/>
            <person name="Liu B."/>
            <person name="Hao Y."/>
            <person name="Liao X.Y."/>
            <person name="Jiang Y.T."/>
            <person name="Sun W.H."/>
            <person name="Chen J."/>
            <person name="Chen Y.Q."/>
            <person name="Ai Y."/>
            <person name="Zhai J.W."/>
            <person name="Wu S.S."/>
            <person name="Zhou Z."/>
            <person name="Hsiao Y.Y."/>
            <person name="Wu W.L."/>
            <person name="Chen Y.Y."/>
            <person name="Lin Y.F."/>
            <person name="Hsu J.L."/>
            <person name="Li C.Y."/>
            <person name="Wang Z.W."/>
            <person name="Zhao X."/>
            <person name="Zhong W.Y."/>
            <person name="Ma X.K."/>
            <person name="Ma L."/>
            <person name="Huang J."/>
            <person name="Chen G.Z."/>
            <person name="Huang M.Z."/>
            <person name="Huang L."/>
            <person name="Peng D.H."/>
            <person name="Luo Y.B."/>
            <person name="Zou S.Q."/>
            <person name="Chen S.P."/>
            <person name="Lan S."/>
            <person name="Tsai W.C."/>
            <person name="Van de Peer Y."/>
            <person name="Liu Z.J."/>
        </authorList>
    </citation>
    <scope>NUCLEOTIDE SEQUENCE [LARGE SCALE GENOMIC DNA]</scope>
    <source>
        <strain evidence="6">Lor287</strain>
    </source>
</reference>
<keyword evidence="1" id="KW-0813">Transport</keyword>
<dbReference type="PANTHER" id="PTHR10110">
    <property type="entry name" value="SODIUM/HYDROGEN EXCHANGER"/>
    <property type="match status" value="1"/>
</dbReference>
<comment type="caution">
    <text evidence="6">The sequence shown here is derived from an EMBL/GenBank/DDBJ whole genome shotgun (WGS) entry which is preliminary data.</text>
</comment>
<name>A0AAP0BSC4_9ASPA</name>
<feature type="transmembrane region" description="Helical" evidence="5">
    <location>
        <begin position="73"/>
        <end position="91"/>
    </location>
</feature>
<keyword evidence="4" id="KW-0406">Ion transport</keyword>
<dbReference type="InterPro" id="IPR018422">
    <property type="entry name" value="Cation/H_exchanger_CPA1"/>
</dbReference>
<dbReference type="EMBL" id="JBBWWQ010000004">
    <property type="protein sequence ID" value="KAK8949124.1"/>
    <property type="molecule type" value="Genomic_DNA"/>
</dbReference>
<evidence type="ECO:0000256" key="4">
    <source>
        <dbReference type="ARBA" id="ARBA00023065"/>
    </source>
</evidence>
<dbReference type="GO" id="GO:0051453">
    <property type="term" value="P:regulation of intracellular pH"/>
    <property type="evidence" value="ECO:0007669"/>
    <property type="project" value="TreeGrafter"/>
</dbReference>
<keyword evidence="2" id="KW-0633">Potassium transport</keyword>
<evidence type="ECO:0000256" key="5">
    <source>
        <dbReference type="SAM" id="Phobius"/>
    </source>
</evidence>
<feature type="transmembrane region" description="Helical" evidence="5">
    <location>
        <begin position="98"/>
        <end position="118"/>
    </location>
</feature>
<dbReference type="PANTHER" id="PTHR10110:SF117">
    <property type="entry name" value="SODIUM_HYDROGEN EXCHANGER 2"/>
    <property type="match status" value="1"/>
</dbReference>
<proteinExistence type="predicted"/>
<dbReference type="GO" id="GO:0005886">
    <property type="term" value="C:plasma membrane"/>
    <property type="evidence" value="ECO:0007669"/>
    <property type="project" value="TreeGrafter"/>
</dbReference>
<keyword evidence="3" id="KW-0630">Potassium</keyword>
<dbReference type="GO" id="GO:0015386">
    <property type="term" value="F:potassium:proton antiporter activity"/>
    <property type="evidence" value="ECO:0007669"/>
    <property type="project" value="TreeGrafter"/>
</dbReference>
<organism evidence="6 7">
    <name type="scientific">Platanthera zijinensis</name>
    <dbReference type="NCBI Taxonomy" id="2320716"/>
    <lineage>
        <taxon>Eukaryota</taxon>
        <taxon>Viridiplantae</taxon>
        <taxon>Streptophyta</taxon>
        <taxon>Embryophyta</taxon>
        <taxon>Tracheophyta</taxon>
        <taxon>Spermatophyta</taxon>
        <taxon>Magnoliopsida</taxon>
        <taxon>Liliopsida</taxon>
        <taxon>Asparagales</taxon>
        <taxon>Orchidaceae</taxon>
        <taxon>Orchidoideae</taxon>
        <taxon>Orchideae</taxon>
        <taxon>Orchidinae</taxon>
        <taxon>Platanthera</taxon>
    </lineage>
</organism>
<sequence>MSSTLASEKEGKFRGGVISRDLLASPSSKIPVIVGALRRSSAMVLAPLAKLPVPPTCIVIGHLLEGNCWINESIRALFLGLVTGVVILLTIKGKSSPILVFSEDLFFIYLLPAIIFNVG</sequence>
<evidence type="ECO:0000313" key="6">
    <source>
        <dbReference type="EMBL" id="KAK8949124.1"/>
    </source>
</evidence>
<accession>A0AAP0BSC4</accession>
<evidence type="ECO:0000256" key="3">
    <source>
        <dbReference type="ARBA" id="ARBA00022958"/>
    </source>
</evidence>
<keyword evidence="5" id="KW-1133">Transmembrane helix</keyword>
<gene>
    <name evidence="6" type="primary">NHX1</name>
    <name evidence="6" type="ORF">KSP39_PZI005860</name>
</gene>
<evidence type="ECO:0000256" key="2">
    <source>
        <dbReference type="ARBA" id="ARBA00022538"/>
    </source>
</evidence>
<keyword evidence="5" id="KW-0472">Membrane</keyword>
<evidence type="ECO:0000256" key="1">
    <source>
        <dbReference type="ARBA" id="ARBA00022448"/>
    </source>
</evidence>
<dbReference type="AlphaFoldDB" id="A0AAP0BSC4"/>
<evidence type="ECO:0000313" key="7">
    <source>
        <dbReference type="Proteomes" id="UP001418222"/>
    </source>
</evidence>